<protein>
    <submittedName>
        <fullName evidence="1">Histidine phosphatase superfamily</fullName>
    </submittedName>
</protein>
<dbReference type="Proteomes" id="UP001055072">
    <property type="component" value="Unassembled WGS sequence"/>
</dbReference>
<proteinExistence type="predicted"/>
<reference evidence="1" key="1">
    <citation type="journal article" date="2021" name="Environ. Microbiol.">
        <title>Gene family expansions and transcriptome signatures uncover fungal adaptations to wood decay.</title>
        <authorList>
            <person name="Hage H."/>
            <person name="Miyauchi S."/>
            <person name="Viragh M."/>
            <person name="Drula E."/>
            <person name="Min B."/>
            <person name="Chaduli D."/>
            <person name="Navarro D."/>
            <person name="Favel A."/>
            <person name="Norest M."/>
            <person name="Lesage-Meessen L."/>
            <person name="Balint B."/>
            <person name="Merenyi Z."/>
            <person name="de Eugenio L."/>
            <person name="Morin E."/>
            <person name="Martinez A.T."/>
            <person name="Baldrian P."/>
            <person name="Stursova M."/>
            <person name="Martinez M.J."/>
            <person name="Novotny C."/>
            <person name="Magnuson J.K."/>
            <person name="Spatafora J.W."/>
            <person name="Maurice S."/>
            <person name="Pangilinan J."/>
            <person name="Andreopoulos W."/>
            <person name="LaButti K."/>
            <person name="Hundley H."/>
            <person name="Na H."/>
            <person name="Kuo A."/>
            <person name="Barry K."/>
            <person name="Lipzen A."/>
            <person name="Henrissat B."/>
            <person name="Riley R."/>
            <person name="Ahrendt S."/>
            <person name="Nagy L.G."/>
            <person name="Grigoriev I.V."/>
            <person name="Martin F."/>
            <person name="Rosso M.N."/>
        </authorList>
    </citation>
    <scope>NUCLEOTIDE SEQUENCE</scope>
    <source>
        <strain evidence="1">CBS 384.51</strain>
    </source>
</reference>
<dbReference type="EMBL" id="MU274900">
    <property type="protein sequence ID" value="KAI0094659.1"/>
    <property type="molecule type" value="Genomic_DNA"/>
</dbReference>
<accession>A0ACB8ULG8</accession>
<sequence>MPGYQILCSGSVLPDQYGYRLERPAASCTTTKPLVESRLHTILHVTSKAARRPSAKQDCNPAMIETIYVLRHGYRLNWVTQVWKSETGLPRDPPLAAYGHTQAAEVAGYFLSLPEDERPTAIFSSPYYRCLQTTKPISMALNVPIYVEHGLSEWYSPVELGTGLHPRPFPAHRLQDYFSEIDPSWSSIYYPSRKGEDVDQCHDRTEAVLYHLVNEVESRFEGQHKRILLVSHAATIIAVNRALLGDREAPMRIGCCTLSEFQRKTGEGTVPGGWDGVKIGDGSHMKEGAGRDWGFEDIILLGGKVINDEGQPGTEGELDDPVGLQLPVHVEGNARM</sequence>
<organism evidence="1 2">
    <name type="scientific">Irpex rosettiformis</name>
    <dbReference type="NCBI Taxonomy" id="378272"/>
    <lineage>
        <taxon>Eukaryota</taxon>
        <taxon>Fungi</taxon>
        <taxon>Dikarya</taxon>
        <taxon>Basidiomycota</taxon>
        <taxon>Agaricomycotina</taxon>
        <taxon>Agaricomycetes</taxon>
        <taxon>Polyporales</taxon>
        <taxon>Irpicaceae</taxon>
        <taxon>Irpex</taxon>
    </lineage>
</organism>
<gene>
    <name evidence="1" type="ORF">BDY19DRAFT_913914</name>
</gene>
<keyword evidence="2" id="KW-1185">Reference proteome</keyword>
<evidence type="ECO:0000313" key="2">
    <source>
        <dbReference type="Proteomes" id="UP001055072"/>
    </source>
</evidence>
<comment type="caution">
    <text evidence="1">The sequence shown here is derived from an EMBL/GenBank/DDBJ whole genome shotgun (WGS) entry which is preliminary data.</text>
</comment>
<evidence type="ECO:0000313" key="1">
    <source>
        <dbReference type="EMBL" id="KAI0094659.1"/>
    </source>
</evidence>
<name>A0ACB8ULG8_9APHY</name>